<dbReference type="RefSeq" id="XP_003745766.1">
    <property type="nucleotide sequence ID" value="XM_003745718.1"/>
</dbReference>
<dbReference type="PROSITE" id="PS50404">
    <property type="entry name" value="GST_NTER"/>
    <property type="match status" value="1"/>
</dbReference>
<dbReference type="SFLD" id="SFLDG00358">
    <property type="entry name" value="Main_(cytGST)"/>
    <property type="match status" value="1"/>
</dbReference>
<dbReference type="InterPro" id="IPR040079">
    <property type="entry name" value="Glutathione_S-Trfase"/>
</dbReference>
<dbReference type="SUPFAM" id="SSF52833">
    <property type="entry name" value="Thioredoxin-like"/>
    <property type="match status" value="1"/>
</dbReference>
<feature type="domain" description="GST C-terminal" evidence="3">
    <location>
        <begin position="141"/>
        <end position="271"/>
    </location>
</feature>
<dbReference type="SUPFAM" id="SSF47616">
    <property type="entry name" value="GST C-terminal domain-like"/>
    <property type="match status" value="1"/>
</dbReference>
<dbReference type="SFLD" id="SFLDS00019">
    <property type="entry name" value="Glutathione_Transferase_(cytos"/>
    <property type="match status" value="1"/>
</dbReference>
<gene>
    <name evidence="5" type="primary">LOC100909091</name>
</gene>
<dbReference type="GO" id="GO:0008053">
    <property type="term" value="P:mitochondrial fusion"/>
    <property type="evidence" value="ECO:0007669"/>
    <property type="project" value="TreeGrafter"/>
</dbReference>
<dbReference type="PROSITE" id="PS50405">
    <property type="entry name" value="GST_CTER"/>
    <property type="match status" value="1"/>
</dbReference>
<dbReference type="CTD" id="54332"/>
<name>A0AAJ6QW30_9ACAR</name>
<dbReference type="GO" id="GO:0000266">
    <property type="term" value="P:mitochondrial fission"/>
    <property type="evidence" value="ECO:0007669"/>
    <property type="project" value="TreeGrafter"/>
</dbReference>
<sequence>MKMSSSRGLILYHALPSSYSQKVVLALKYLNLTYESRLVNLFDGEQLEPWFLDLNPKGEVPTLKDGDLVLTDSADIIQHLNDRYDTRRSDEKLIPNPVTPVGRSVAEVNQLICSVKTFVLTFGAAFHPQHTENSTLSDEESKGRRAFVDKMTECIREKLAVAKPPYKESYTYKLTKISTGGALLKDENVFLAELKSTREVLERIEDHLSRSQGKWIFFDHLTLADISLAVLLYRIKKLGLQHHFWAEGSLPNVASYLDRVLKDPTVAESLS</sequence>
<dbReference type="GO" id="GO:0005741">
    <property type="term" value="C:mitochondrial outer membrane"/>
    <property type="evidence" value="ECO:0007669"/>
    <property type="project" value="TreeGrafter"/>
</dbReference>
<dbReference type="GeneID" id="100909091"/>
<evidence type="ECO:0000256" key="1">
    <source>
        <dbReference type="ARBA" id="ARBA00007409"/>
    </source>
</evidence>
<comment type="similarity">
    <text evidence="1">Belongs to the GST superfamily.</text>
</comment>
<dbReference type="PANTHER" id="PTHR44188">
    <property type="entry name" value="GDAP1, ISOFORM A"/>
    <property type="match status" value="1"/>
</dbReference>
<dbReference type="Proteomes" id="UP000694867">
    <property type="component" value="Unplaced"/>
</dbReference>
<accession>A0AAJ6QW30</accession>
<dbReference type="Pfam" id="PF13409">
    <property type="entry name" value="GST_N_2"/>
    <property type="match status" value="1"/>
</dbReference>
<evidence type="ECO:0000313" key="4">
    <source>
        <dbReference type="Proteomes" id="UP000694867"/>
    </source>
</evidence>
<dbReference type="Gene3D" id="1.20.1050.10">
    <property type="match status" value="1"/>
</dbReference>
<dbReference type="CDD" id="cd00570">
    <property type="entry name" value="GST_N_family"/>
    <property type="match status" value="1"/>
</dbReference>
<dbReference type="InterPro" id="IPR036249">
    <property type="entry name" value="Thioredoxin-like_sf"/>
</dbReference>
<evidence type="ECO:0000313" key="5">
    <source>
        <dbReference type="RefSeq" id="XP_003745766.1"/>
    </source>
</evidence>
<feature type="domain" description="GST N-terminal" evidence="2">
    <location>
        <begin position="7"/>
        <end position="88"/>
    </location>
</feature>
<proteinExistence type="inferred from homology"/>
<keyword evidence="4" id="KW-1185">Reference proteome</keyword>
<protein>
    <submittedName>
        <fullName evidence="5">Ganglioside-induced differentiation-associated protein 1</fullName>
    </submittedName>
</protein>
<organism evidence="4 5">
    <name type="scientific">Galendromus occidentalis</name>
    <name type="common">western predatory mite</name>
    <dbReference type="NCBI Taxonomy" id="34638"/>
    <lineage>
        <taxon>Eukaryota</taxon>
        <taxon>Metazoa</taxon>
        <taxon>Ecdysozoa</taxon>
        <taxon>Arthropoda</taxon>
        <taxon>Chelicerata</taxon>
        <taxon>Arachnida</taxon>
        <taxon>Acari</taxon>
        <taxon>Parasitiformes</taxon>
        <taxon>Mesostigmata</taxon>
        <taxon>Gamasina</taxon>
        <taxon>Phytoseioidea</taxon>
        <taxon>Phytoseiidae</taxon>
        <taxon>Typhlodrominae</taxon>
        <taxon>Galendromus</taxon>
    </lineage>
</organism>
<evidence type="ECO:0000259" key="3">
    <source>
        <dbReference type="PROSITE" id="PS50405"/>
    </source>
</evidence>
<dbReference type="Pfam" id="PF13410">
    <property type="entry name" value="GST_C_2"/>
    <property type="match status" value="1"/>
</dbReference>
<dbReference type="InterPro" id="IPR010987">
    <property type="entry name" value="Glutathione-S-Trfase_C-like"/>
</dbReference>
<dbReference type="AlphaFoldDB" id="A0AAJ6QW30"/>
<dbReference type="GO" id="GO:0006626">
    <property type="term" value="P:protein targeting to mitochondrion"/>
    <property type="evidence" value="ECO:0007669"/>
    <property type="project" value="TreeGrafter"/>
</dbReference>
<dbReference type="PANTHER" id="PTHR44188:SF1">
    <property type="entry name" value="GDAP1, ISOFORM A"/>
    <property type="match status" value="1"/>
</dbReference>
<reference evidence="5" key="1">
    <citation type="submission" date="2025-08" db="UniProtKB">
        <authorList>
            <consortium name="RefSeq"/>
        </authorList>
    </citation>
    <scope>IDENTIFICATION</scope>
</reference>
<dbReference type="InterPro" id="IPR004045">
    <property type="entry name" value="Glutathione_S-Trfase_N"/>
</dbReference>
<evidence type="ECO:0000259" key="2">
    <source>
        <dbReference type="PROSITE" id="PS50404"/>
    </source>
</evidence>
<dbReference type="Gene3D" id="3.40.30.10">
    <property type="entry name" value="Glutaredoxin"/>
    <property type="match status" value="1"/>
</dbReference>
<dbReference type="KEGG" id="goe:100909091"/>
<dbReference type="InterPro" id="IPR036282">
    <property type="entry name" value="Glutathione-S-Trfase_C_sf"/>
</dbReference>